<accession>A0A5J4Z6U0</accession>
<protein>
    <submittedName>
        <fullName evidence="8">Galactan beta-1,4-galactosyltransferase GALS2</fullName>
    </submittedName>
</protein>
<evidence type="ECO:0000256" key="6">
    <source>
        <dbReference type="ARBA" id="ARBA00022989"/>
    </source>
</evidence>
<sequence length="466" mass="52123">MAQEPLVHFSNGRTSVYVANVFVSASGDVRILLWCSWVPLASSDAHLSSHISNGLLDIEFVISATGQVVPCSILSPKQADFTVQIVVCETSSVLANRAEQHSADDAPPLEGVLRVKENLIERLRAKKFDETVPFMSPVELVACRWDAAAGHTPIKRSESGKFSSALVTMIKVSYVGAGLNMKTGPFISERLREWVVYHLALGFSHIFVYVDGNAASTNQILEPLIRAGLVSVMGVRRRDVPAAIWRHGLGIKRFDALASQQLVVFSAHYDRYRSYFDYMSVLDVDEFLYANASVVYAGYSMPNTSLLDAFLEYQIESSRSPSRLNKPACVFRLHWWYLFRTPGREIRRVVRDYQSRQTNATAAKRGSSKTIFNAGAHQYLDQHGPTRGVGACTGGEIYVKPEVAHAVHFRATARDFVDQCRLDTPLNMSYMEDTWNRIVPPFLDRTRHAFNINVDDEWIGTILPLG</sequence>
<keyword evidence="7" id="KW-0472">Membrane</keyword>
<comment type="similarity">
    <text evidence="2">Belongs to the glycosyltransferase 92 family.</text>
</comment>
<dbReference type="Proteomes" id="UP000324585">
    <property type="component" value="Unassembled WGS sequence"/>
</dbReference>
<evidence type="ECO:0000313" key="9">
    <source>
        <dbReference type="Proteomes" id="UP000324585"/>
    </source>
</evidence>
<reference evidence="9" key="1">
    <citation type="journal article" date="2019" name="Nat. Commun.">
        <title>Expansion of phycobilisome linker gene families in mesophilic red algae.</title>
        <authorList>
            <person name="Lee J."/>
            <person name="Kim D."/>
            <person name="Bhattacharya D."/>
            <person name="Yoon H.S."/>
        </authorList>
    </citation>
    <scope>NUCLEOTIDE SEQUENCE [LARGE SCALE GENOMIC DNA]</scope>
    <source>
        <strain evidence="9">CCMP 1328</strain>
    </source>
</reference>
<evidence type="ECO:0000256" key="3">
    <source>
        <dbReference type="ARBA" id="ARBA00022676"/>
    </source>
</evidence>
<gene>
    <name evidence="8" type="ORF">FVE85_6148</name>
</gene>
<keyword evidence="4 8" id="KW-0808">Transferase</keyword>
<proteinExistence type="inferred from homology"/>
<keyword evidence="5" id="KW-0812">Transmembrane</keyword>
<organism evidence="8 9">
    <name type="scientific">Porphyridium purpureum</name>
    <name type="common">Red alga</name>
    <name type="synonym">Porphyridium cruentum</name>
    <dbReference type="NCBI Taxonomy" id="35688"/>
    <lineage>
        <taxon>Eukaryota</taxon>
        <taxon>Rhodophyta</taxon>
        <taxon>Bangiophyceae</taxon>
        <taxon>Porphyridiales</taxon>
        <taxon>Porphyridiaceae</taxon>
        <taxon>Porphyridium</taxon>
    </lineage>
</organism>
<keyword evidence="3 8" id="KW-0328">Glycosyltransferase</keyword>
<dbReference type="PANTHER" id="PTHR21461:SF69">
    <property type="entry name" value="GLYCOSYLTRANSFERASE FAMILY 92 PROTEIN"/>
    <property type="match status" value="1"/>
</dbReference>
<comment type="subcellular location">
    <subcellularLocation>
        <location evidence="1">Membrane</location>
        <topology evidence="1">Single-pass membrane protein</topology>
    </subcellularLocation>
</comment>
<evidence type="ECO:0000256" key="7">
    <source>
        <dbReference type="ARBA" id="ARBA00023136"/>
    </source>
</evidence>
<dbReference type="AlphaFoldDB" id="A0A5J4Z6U0"/>
<name>A0A5J4Z6U0_PORPP</name>
<evidence type="ECO:0000256" key="5">
    <source>
        <dbReference type="ARBA" id="ARBA00022692"/>
    </source>
</evidence>
<dbReference type="EMBL" id="VRMN01000001">
    <property type="protein sequence ID" value="KAA8498563.1"/>
    <property type="molecule type" value="Genomic_DNA"/>
</dbReference>
<keyword evidence="6" id="KW-1133">Transmembrane helix</keyword>
<dbReference type="GO" id="GO:0005737">
    <property type="term" value="C:cytoplasm"/>
    <property type="evidence" value="ECO:0007669"/>
    <property type="project" value="TreeGrafter"/>
</dbReference>
<dbReference type="InterPro" id="IPR008166">
    <property type="entry name" value="Glyco_transf_92"/>
</dbReference>
<dbReference type="Pfam" id="PF01697">
    <property type="entry name" value="Glyco_transf_92"/>
    <property type="match status" value="1"/>
</dbReference>
<evidence type="ECO:0000256" key="1">
    <source>
        <dbReference type="ARBA" id="ARBA00004167"/>
    </source>
</evidence>
<dbReference type="OrthoDB" id="2526284at2759"/>
<evidence type="ECO:0000256" key="4">
    <source>
        <dbReference type="ARBA" id="ARBA00022679"/>
    </source>
</evidence>
<evidence type="ECO:0000313" key="8">
    <source>
        <dbReference type="EMBL" id="KAA8498563.1"/>
    </source>
</evidence>
<dbReference type="GO" id="GO:0016757">
    <property type="term" value="F:glycosyltransferase activity"/>
    <property type="evidence" value="ECO:0007669"/>
    <property type="project" value="UniProtKB-KW"/>
</dbReference>
<dbReference type="GO" id="GO:0016020">
    <property type="term" value="C:membrane"/>
    <property type="evidence" value="ECO:0007669"/>
    <property type="project" value="UniProtKB-SubCell"/>
</dbReference>
<keyword evidence="9" id="KW-1185">Reference proteome</keyword>
<dbReference type="PANTHER" id="PTHR21461">
    <property type="entry name" value="GLYCOSYLTRANSFERASE FAMILY 92 PROTEIN"/>
    <property type="match status" value="1"/>
</dbReference>
<evidence type="ECO:0000256" key="2">
    <source>
        <dbReference type="ARBA" id="ARBA00007647"/>
    </source>
</evidence>
<comment type="caution">
    <text evidence="8">The sequence shown here is derived from an EMBL/GenBank/DDBJ whole genome shotgun (WGS) entry which is preliminary data.</text>
</comment>